<dbReference type="EMBL" id="JBHUFZ010000019">
    <property type="protein sequence ID" value="MFD1890354.1"/>
    <property type="molecule type" value="Genomic_DNA"/>
</dbReference>
<dbReference type="Pfam" id="PF08501">
    <property type="entry name" value="Shikimate_dh_N"/>
    <property type="match status" value="1"/>
</dbReference>
<evidence type="ECO:0000259" key="4">
    <source>
        <dbReference type="Pfam" id="PF08501"/>
    </source>
</evidence>
<dbReference type="RefSeq" id="WP_343874650.1">
    <property type="nucleotide sequence ID" value="NZ_BAAAIX010000027.1"/>
</dbReference>
<dbReference type="SUPFAM" id="SSF51735">
    <property type="entry name" value="NAD(P)-binding Rossmann-fold domains"/>
    <property type="match status" value="1"/>
</dbReference>
<feature type="domain" description="Quinate/shikimate 5-dehydrogenase/glutamyl-tRNA reductase" evidence="3">
    <location>
        <begin position="134"/>
        <end position="179"/>
    </location>
</feature>
<dbReference type="InterPro" id="IPR013708">
    <property type="entry name" value="Shikimate_DH-bd_N"/>
</dbReference>
<dbReference type="Pfam" id="PF01488">
    <property type="entry name" value="Shikimate_DH"/>
    <property type="match status" value="1"/>
</dbReference>
<organism evidence="5 6">
    <name type="scientific">Luteococcus peritonei</name>
    <dbReference type="NCBI Taxonomy" id="88874"/>
    <lineage>
        <taxon>Bacteria</taxon>
        <taxon>Bacillati</taxon>
        <taxon>Actinomycetota</taxon>
        <taxon>Actinomycetes</taxon>
        <taxon>Propionibacteriales</taxon>
        <taxon>Propionibacteriaceae</taxon>
        <taxon>Luteococcus</taxon>
    </lineage>
</organism>
<dbReference type="Gene3D" id="3.40.50.10860">
    <property type="entry name" value="Leucine Dehydrogenase, chain A, domain 1"/>
    <property type="match status" value="1"/>
</dbReference>
<keyword evidence="6" id="KW-1185">Reference proteome</keyword>
<feature type="domain" description="Shikimate dehydrogenase substrate binding N-terminal" evidence="4">
    <location>
        <begin position="38"/>
        <end position="105"/>
    </location>
</feature>
<evidence type="ECO:0000256" key="1">
    <source>
        <dbReference type="ARBA" id="ARBA00012962"/>
    </source>
</evidence>
<evidence type="ECO:0000256" key="2">
    <source>
        <dbReference type="ARBA" id="ARBA00049442"/>
    </source>
</evidence>
<dbReference type="NCBIfam" id="NF009202">
    <property type="entry name" value="PRK12550.1"/>
    <property type="match status" value="1"/>
</dbReference>
<dbReference type="CDD" id="cd01065">
    <property type="entry name" value="NAD_bind_Shikimate_DH"/>
    <property type="match status" value="1"/>
</dbReference>
<dbReference type="SUPFAM" id="SSF53223">
    <property type="entry name" value="Aminoacid dehydrogenase-like, N-terminal domain"/>
    <property type="match status" value="1"/>
</dbReference>
<dbReference type="PANTHER" id="PTHR21089:SF9">
    <property type="entry name" value="SHIKIMATE DEHYDROGENASE-LIKE PROTEIN HI_0607"/>
    <property type="match status" value="1"/>
</dbReference>
<proteinExistence type="predicted"/>
<dbReference type="EC" id="1.1.1.25" evidence="1"/>
<sequence length="285" mass="30440">MADVESTRTPRPVAGGITKDTRLCLSLSGRPGNTGTRFHNYLYDALGLDYVYKAFTTDDITAAIAGVRGLQVRGAAVSMPWKEDVIALVDEMDPSAEVIESVNTIVNTDGHLKAYNTDYLAIVSLLRSHQVPTELDVVVLGAGGMAKATVAALRDEGFERITVVARNQTTGSALAAKYGFDWAAEVGGLRPGLVVNCTPVGMEGGPEADAIPVSEEVLHAAQVVFDVVPRPTWTPMLQRARELGKVTINGAQVMSLQALEQFVLYTGVRPDDVLVEQATAFSHQG</sequence>
<dbReference type="PANTHER" id="PTHR21089">
    <property type="entry name" value="SHIKIMATE DEHYDROGENASE"/>
    <property type="match status" value="1"/>
</dbReference>
<name>A0ABW4RWZ8_9ACTN</name>
<evidence type="ECO:0000313" key="5">
    <source>
        <dbReference type="EMBL" id="MFD1890354.1"/>
    </source>
</evidence>
<evidence type="ECO:0000259" key="3">
    <source>
        <dbReference type="Pfam" id="PF01488"/>
    </source>
</evidence>
<dbReference type="InterPro" id="IPR006151">
    <property type="entry name" value="Shikm_DH/Glu-tRNA_Rdtase"/>
</dbReference>
<gene>
    <name evidence="5" type="ORF">ACFSCS_09200</name>
</gene>
<dbReference type="Gene3D" id="3.40.50.720">
    <property type="entry name" value="NAD(P)-binding Rossmann-like Domain"/>
    <property type="match status" value="1"/>
</dbReference>
<reference evidence="6" key="1">
    <citation type="journal article" date="2019" name="Int. J. Syst. Evol. Microbiol.">
        <title>The Global Catalogue of Microorganisms (GCM) 10K type strain sequencing project: providing services to taxonomists for standard genome sequencing and annotation.</title>
        <authorList>
            <consortium name="The Broad Institute Genomics Platform"/>
            <consortium name="The Broad Institute Genome Sequencing Center for Infectious Disease"/>
            <person name="Wu L."/>
            <person name="Ma J."/>
        </authorList>
    </citation>
    <scope>NUCLEOTIDE SEQUENCE [LARGE SCALE GENOMIC DNA]</scope>
    <source>
        <strain evidence="6">CAIM 431</strain>
    </source>
</reference>
<protein>
    <recommendedName>
        <fullName evidence="1">shikimate dehydrogenase (NADP(+))</fullName>
        <ecNumber evidence="1">1.1.1.25</ecNumber>
    </recommendedName>
</protein>
<dbReference type="Proteomes" id="UP001597326">
    <property type="component" value="Unassembled WGS sequence"/>
</dbReference>
<dbReference type="InterPro" id="IPR022893">
    <property type="entry name" value="Shikimate_DH_fam"/>
</dbReference>
<comment type="caution">
    <text evidence="5">The sequence shown here is derived from an EMBL/GenBank/DDBJ whole genome shotgun (WGS) entry which is preliminary data.</text>
</comment>
<dbReference type="InterPro" id="IPR036291">
    <property type="entry name" value="NAD(P)-bd_dom_sf"/>
</dbReference>
<evidence type="ECO:0000313" key="6">
    <source>
        <dbReference type="Proteomes" id="UP001597326"/>
    </source>
</evidence>
<comment type="catalytic activity">
    <reaction evidence="2">
        <text>shikimate + NADP(+) = 3-dehydroshikimate + NADPH + H(+)</text>
        <dbReference type="Rhea" id="RHEA:17737"/>
        <dbReference type="ChEBI" id="CHEBI:15378"/>
        <dbReference type="ChEBI" id="CHEBI:16630"/>
        <dbReference type="ChEBI" id="CHEBI:36208"/>
        <dbReference type="ChEBI" id="CHEBI:57783"/>
        <dbReference type="ChEBI" id="CHEBI:58349"/>
        <dbReference type="EC" id="1.1.1.25"/>
    </reaction>
</comment>
<accession>A0ABW4RWZ8</accession>
<dbReference type="InterPro" id="IPR046346">
    <property type="entry name" value="Aminoacid_DH-like_N_sf"/>
</dbReference>